<dbReference type="STRING" id="535722.E4UXZ3"/>
<gene>
    <name evidence="2" type="ORF">MGYG_04989</name>
</gene>
<dbReference type="HOGENOM" id="CLU_052209_0_0_1"/>
<evidence type="ECO:0000256" key="1">
    <source>
        <dbReference type="SAM" id="MobiDB-lite"/>
    </source>
</evidence>
<dbReference type="OrthoDB" id="8062037at2759"/>
<protein>
    <submittedName>
        <fullName evidence="2">Uncharacterized protein</fullName>
    </submittedName>
</protein>
<evidence type="ECO:0000313" key="3">
    <source>
        <dbReference type="Proteomes" id="UP000002669"/>
    </source>
</evidence>
<keyword evidence="3" id="KW-1185">Reference proteome</keyword>
<dbReference type="EMBL" id="DS989825">
    <property type="protein sequence ID" value="EFR01986.1"/>
    <property type="molecule type" value="Genomic_DNA"/>
</dbReference>
<name>E4UXZ3_ARTGP</name>
<reference evidence="3" key="1">
    <citation type="journal article" date="2012" name="MBio">
        <title>Comparative genome analysis of Trichophyton rubrum and related dermatophytes reveals candidate genes involved in infection.</title>
        <authorList>
            <person name="Martinez D.A."/>
            <person name="Oliver B.G."/>
            <person name="Graeser Y."/>
            <person name="Goldberg J.M."/>
            <person name="Li W."/>
            <person name="Martinez-Rossi N.M."/>
            <person name="Monod M."/>
            <person name="Shelest E."/>
            <person name="Barton R.C."/>
            <person name="Birch E."/>
            <person name="Brakhage A.A."/>
            <person name="Chen Z."/>
            <person name="Gurr S.J."/>
            <person name="Heiman D."/>
            <person name="Heitman J."/>
            <person name="Kosti I."/>
            <person name="Rossi A."/>
            <person name="Saif S."/>
            <person name="Samalova M."/>
            <person name="Saunders C.W."/>
            <person name="Shea T."/>
            <person name="Summerbell R.C."/>
            <person name="Xu J."/>
            <person name="Young S."/>
            <person name="Zeng Q."/>
            <person name="Birren B.W."/>
            <person name="Cuomo C.A."/>
            <person name="White T.C."/>
        </authorList>
    </citation>
    <scope>NUCLEOTIDE SEQUENCE [LARGE SCALE GENOMIC DNA]</scope>
    <source>
        <strain evidence="3">ATCC MYA-4604 / CBS 118893</strain>
    </source>
</reference>
<evidence type="ECO:0000313" key="2">
    <source>
        <dbReference type="EMBL" id="EFR01986.1"/>
    </source>
</evidence>
<dbReference type="AlphaFoldDB" id="E4UXZ3"/>
<dbReference type="GeneID" id="10027666"/>
<dbReference type="eggNOG" id="ENOG502S3UT">
    <property type="taxonomic scope" value="Eukaryota"/>
</dbReference>
<sequence>MVSVRPLHTIAAGGAYKLGNEHWRALWTVAAYGIGTYVWSEVALRPLDKLELDPQEDVTRVQKSTRSLGANGVEDDIEEGEEADEPIFIPLGLPRLVEGEFYAGNDPEWQTFIKLSKDADSLNALKDQLADGISEALSKDLRITSRVGKPLKVRYSYLRHEFPFRAPPTYVRSGLELSDDGLKWTSQSLPVEKGDLIWNVLEPFRITATFIRAAHFYFLIKRTRLENYLKRLRSGNNDQSEGQNQTEEPFKVSYPLTLPLLSRVSRSSGGTSALNHPNMQGKPDAKRTGPFQPLVIHDETSRGEYKRNDSTADLRAAASLFLFLLKKSPGRYETPPPGVFLIEGMICFNGPRGQCNVFTHAFFDPKGDQFGAVVNTVFGADLRTFFSQLEPVWIEL</sequence>
<feature type="region of interest" description="Disordered" evidence="1">
    <location>
        <begin position="266"/>
        <end position="291"/>
    </location>
</feature>
<dbReference type="Proteomes" id="UP000002669">
    <property type="component" value="Unassembled WGS sequence"/>
</dbReference>
<proteinExistence type="predicted"/>
<organism evidence="3">
    <name type="scientific">Arthroderma gypseum (strain ATCC MYA-4604 / CBS 118893)</name>
    <name type="common">Microsporum gypseum</name>
    <dbReference type="NCBI Taxonomy" id="535722"/>
    <lineage>
        <taxon>Eukaryota</taxon>
        <taxon>Fungi</taxon>
        <taxon>Dikarya</taxon>
        <taxon>Ascomycota</taxon>
        <taxon>Pezizomycotina</taxon>
        <taxon>Eurotiomycetes</taxon>
        <taxon>Eurotiomycetidae</taxon>
        <taxon>Onygenales</taxon>
        <taxon>Arthrodermataceae</taxon>
        <taxon>Nannizzia</taxon>
    </lineage>
</organism>
<dbReference type="InParanoid" id="E4UXZ3"/>
<dbReference type="OMA" id="WHANFRI"/>
<feature type="compositionally biased region" description="Polar residues" evidence="1">
    <location>
        <begin position="266"/>
        <end position="278"/>
    </location>
</feature>
<dbReference type="VEuPathDB" id="FungiDB:MGYG_04989"/>
<accession>E4UXZ3</accession>
<dbReference type="RefSeq" id="XP_003172397.1">
    <property type="nucleotide sequence ID" value="XM_003172349.1"/>
</dbReference>